<evidence type="ECO:0000259" key="2">
    <source>
        <dbReference type="Pfam" id="PF06580"/>
    </source>
</evidence>
<dbReference type="InterPro" id="IPR050640">
    <property type="entry name" value="Bact_2-comp_sensor_kinase"/>
</dbReference>
<sequence>MMAWLQHRVVRHGVFWVGVMLTCLLIQLPAYWLAGARLYGWGLVFNQLPAALLVTYPLLYWVLPRLLRQRQLSLFLLLLAGWVVASALVSIGTDLFFNQVVLPGLFHAPPALSAHRTSYWSLNYTFFMNLVTAGGAVAIKVVNNWYEQRRLSQQLEQQRLRTELELLKAQLQPAFLFVTLGTLSTLTRRKAPESAGAVLSLAGLLRYMLYAGPQDTVLLADEVAMLRDYVALEQLRLGGRVEVSLSVSGPQQAYALAPLLLLPLLENAFKHGVAEPVECPWISIDLVVKNNRLAVKIINSHEPPPGGWQPGPGLTALRQRLERLYPGRHELKLLADPDTFFVVLHLPLTPVSDRANVPAPPLVSAAPRPAFFPA</sequence>
<reference evidence="3 4" key="1">
    <citation type="submission" date="2017-11" db="EMBL/GenBank/DDBJ databases">
        <title>Genomic Encyclopedia of Archaeal and Bacterial Type Strains, Phase II (KMG-II): From Individual Species to Whole Genera.</title>
        <authorList>
            <person name="Goeker M."/>
        </authorList>
    </citation>
    <scope>NUCLEOTIDE SEQUENCE [LARGE SCALE GENOMIC DNA]</scope>
    <source>
        <strain evidence="3 4">DSM 11115</strain>
    </source>
</reference>
<evidence type="ECO:0000256" key="1">
    <source>
        <dbReference type="SAM" id="Phobius"/>
    </source>
</evidence>
<dbReference type="AlphaFoldDB" id="A0A2M9BSM9"/>
<dbReference type="PANTHER" id="PTHR34220">
    <property type="entry name" value="SENSOR HISTIDINE KINASE YPDA"/>
    <property type="match status" value="1"/>
</dbReference>
<dbReference type="GO" id="GO:0016020">
    <property type="term" value="C:membrane"/>
    <property type="evidence" value="ECO:0007669"/>
    <property type="project" value="InterPro"/>
</dbReference>
<dbReference type="Gene3D" id="3.30.565.10">
    <property type="entry name" value="Histidine kinase-like ATPase, C-terminal domain"/>
    <property type="match status" value="1"/>
</dbReference>
<feature type="transmembrane region" description="Helical" evidence="1">
    <location>
        <begin position="74"/>
        <end position="97"/>
    </location>
</feature>
<keyword evidence="1" id="KW-0472">Membrane</keyword>
<dbReference type="EMBL" id="PGFA01000001">
    <property type="protein sequence ID" value="PJJ60955.1"/>
    <property type="molecule type" value="Genomic_DNA"/>
</dbReference>
<accession>A0A2M9BSM9</accession>
<dbReference type="OrthoDB" id="9792992at2"/>
<dbReference type="RefSeq" id="WP_100336579.1">
    <property type="nucleotide sequence ID" value="NZ_PGFA01000001.1"/>
</dbReference>
<keyword evidence="3" id="KW-0808">Transferase</keyword>
<keyword evidence="1" id="KW-0812">Transmembrane</keyword>
<keyword evidence="3" id="KW-0418">Kinase</keyword>
<dbReference type="PANTHER" id="PTHR34220:SF7">
    <property type="entry name" value="SENSOR HISTIDINE KINASE YPDA"/>
    <property type="match status" value="1"/>
</dbReference>
<keyword evidence="1" id="KW-1133">Transmembrane helix</keyword>
<dbReference type="InterPro" id="IPR036890">
    <property type="entry name" value="HATPase_C_sf"/>
</dbReference>
<feature type="transmembrane region" description="Helical" evidence="1">
    <location>
        <begin position="38"/>
        <end position="62"/>
    </location>
</feature>
<gene>
    <name evidence="3" type="ORF">CLV45_2392</name>
</gene>
<dbReference type="Proteomes" id="UP000228535">
    <property type="component" value="Unassembled WGS sequence"/>
</dbReference>
<name>A0A2M9BSM9_9BACT</name>
<feature type="transmembrane region" description="Helical" evidence="1">
    <location>
        <begin position="12"/>
        <end position="32"/>
    </location>
</feature>
<feature type="domain" description="Signal transduction histidine kinase internal region" evidence="2">
    <location>
        <begin position="163"/>
        <end position="240"/>
    </location>
</feature>
<dbReference type="InterPro" id="IPR010559">
    <property type="entry name" value="Sig_transdc_His_kin_internal"/>
</dbReference>
<proteinExistence type="predicted"/>
<evidence type="ECO:0000313" key="4">
    <source>
        <dbReference type="Proteomes" id="UP000228535"/>
    </source>
</evidence>
<dbReference type="GO" id="GO:0000155">
    <property type="term" value="F:phosphorelay sensor kinase activity"/>
    <property type="evidence" value="ECO:0007669"/>
    <property type="project" value="InterPro"/>
</dbReference>
<feature type="transmembrane region" description="Helical" evidence="1">
    <location>
        <begin position="117"/>
        <end position="142"/>
    </location>
</feature>
<dbReference type="Pfam" id="PF06580">
    <property type="entry name" value="His_kinase"/>
    <property type="match status" value="1"/>
</dbReference>
<comment type="caution">
    <text evidence="3">The sequence shown here is derived from an EMBL/GenBank/DDBJ whole genome shotgun (WGS) entry which is preliminary data.</text>
</comment>
<keyword evidence="4" id="KW-1185">Reference proteome</keyword>
<evidence type="ECO:0000313" key="3">
    <source>
        <dbReference type="EMBL" id="PJJ60955.1"/>
    </source>
</evidence>
<organism evidence="3 4">
    <name type="scientific">Hymenobacter chitinivorans DSM 11115</name>
    <dbReference type="NCBI Taxonomy" id="1121954"/>
    <lineage>
        <taxon>Bacteria</taxon>
        <taxon>Pseudomonadati</taxon>
        <taxon>Bacteroidota</taxon>
        <taxon>Cytophagia</taxon>
        <taxon>Cytophagales</taxon>
        <taxon>Hymenobacteraceae</taxon>
        <taxon>Hymenobacter</taxon>
    </lineage>
</organism>
<protein>
    <submittedName>
        <fullName evidence="3">Sensor histidine kinase YesM</fullName>
    </submittedName>
</protein>